<dbReference type="EMBL" id="QXGF01002406">
    <property type="protein sequence ID" value="KAE8924825.1"/>
    <property type="molecule type" value="Genomic_DNA"/>
</dbReference>
<name>A0A6A3DUT3_9STRA</name>
<dbReference type="Proteomes" id="UP000460718">
    <property type="component" value="Unassembled WGS sequence"/>
</dbReference>
<evidence type="ECO:0000313" key="16">
    <source>
        <dbReference type="Proteomes" id="UP000460718"/>
    </source>
</evidence>
<reference evidence="10 11" key="1">
    <citation type="submission" date="2018-08" db="EMBL/GenBank/DDBJ databases">
        <title>Genomic investigation of the strawberry pathogen Phytophthora fragariae indicates pathogenicity is determined by transcriptional variation in three key races.</title>
        <authorList>
            <person name="Adams T.M."/>
            <person name="Armitage A.D."/>
            <person name="Sobczyk M.K."/>
            <person name="Bates H.J."/>
            <person name="Dunwell J.M."/>
            <person name="Nellist C.F."/>
            <person name="Harrison R.J."/>
        </authorList>
    </citation>
    <scope>NUCLEOTIDE SEQUENCE [LARGE SCALE GENOMIC DNA]</scope>
    <source>
        <strain evidence="8 12">A4</strain>
        <strain evidence="7 13">BC-1</strain>
        <strain evidence="6 11">NOV-27</strain>
        <strain evidence="5 14">NOV-5</strain>
        <strain evidence="3 15">NOV-71</strain>
        <strain evidence="9 17">NOV-77</strain>
        <strain evidence="1 10">NOV-9</strain>
        <strain evidence="4 18">ONT-3</strain>
        <strain evidence="2 16">SCRP245</strain>
    </source>
</reference>
<dbReference type="Proteomes" id="UP000488956">
    <property type="component" value="Unassembled WGS sequence"/>
</dbReference>
<dbReference type="AlphaFoldDB" id="A0A6A3DUT3"/>
<evidence type="ECO:0000313" key="2">
    <source>
        <dbReference type="EMBL" id="KAE8991166.1"/>
    </source>
</evidence>
<evidence type="ECO:0000313" key="3">
    <source>
        <dbReference type="EMBL" id="KAE9074787.1"/>
    </source>
</evidence>
<dbReference type="EMBL" id="QXGD01001268">
    <property type="protein sequence ID" value="KAE9210221.1"/>
    <property type="molecule type" value="Genomic_DNA"/>
</dbReference>
<evidence type="ECO:0000313" key="14">
    <source>
        <dbReference type="Proteomes" id="UP000440732"/>
    </source>
</evidence>
<evidence type="ECO:0000313" key="15">
    <source>
        <dbReference type="Proteomes" id="UP000441208"/>
    </source>
</evidence>
<evidence type="ECO:0000313" key="5">
    <source>
        <dbReference type="EMBL" id="KAE9094320.1"/>
    </source>
</evidence>
<evidence type="ECO:0008006" key="19">
    <source>
        <dbReference type="Google" id="ProtNLM"/>
    </source>
</evidence>
<dbReference type="EMBL" id="QXFW01001415">
    <property type="protein sequence ID" value="KAE8991166.1"/>
    <property type="molecule type" value="Genomic_DNA"/>
</dbReference>
<evidence type="ECO:0000313" key="11">
    <source>
        <dbReference type="Proteomes" id="UP000433483"/>
    </source>
</evidence>
<comment type="caution">
    <text evidence="1">The sequence shown here is derived from an EMBL/GenBank/DDBJ whole genome shotgun (WGS) entry which is preliminary data.</text>
</comment>
<evidence type="ECO:0000313" key="7">
    <source>
        <dbReference type="EMBL" id="KAE9210221.1"/>
    </source>
</evidence>
<dbReference type="EMBL" id="QXFX01001550">
    <property type="protein sequence ID" value="KAE9088442.1"/>
    <property type="molecule type" value="Genomic_DNA"/>
</dbReference>
<protein>
    <recommendedName>
        <fullName evidence="19">RxLR effector protein</fullName>
    </recommendedName>
</protein>
<accession>A0A6A3DUT3</accession>
<evidence type="ECO:0000313" key="6">
    <source>
        <dbReference type="EMBL" id="KAE9175818.1"/>
    </source>
</evidence>
<dbReference type="Proteomes" id="UP000433483">
    <property type="component" value="Unassembled WGS sequence"/>
</dbReference>
<dbReference type="EMBL" id="QXGE01002619">
    <property type="protein sequence ID" value="KAE9280445.1"/>
    <property type="molecule type" value="Genomic_DNA"/>
</dbReference>
<evidence type="ECO:0000313" key="13">
    <source>
        <dbReference type="Proteomes" id="UP000440367"/>
    </source>
</evidence>
<dbReference type="Proteomes" id="UP000486351">
    <property type="component" value="Unassembled WGS sequence"/>
</dbReference>
<dbReference type="Proteomes" id="UP000440367">
    <property type="component" value="Unassembled WGS sequence"/>
</dbReference>
<keyword evidence="11" id="KW-1185">Reference proteome</keyword>
<dbReference type="Proteomes" id="UP000429523">
    <property type="component" value="Unassembled WGS sequence"/>
</dbReference>
<dbReference type="EMBL" id="QXFZ01002677">
    <property type="protein sequence ID" value="KAE9074787.1"/>
    <property type="molecule type" value="Genomic_DNA"/>
</dbReference>
<evidence type="ECO:0000313" key="8">
    <source>
        <dbReference type="EMBL" id="KAE9280445.1"/>
    </source>
</evidence>
<evidence type="ECO:0000313" key="4">
    <source>
        <dbReference type="EMBL" id="KAE9088442.1"/>
    </source>
</evidence>
<proteinExistence type="predicted"/>
<dbReference type="EMBL" id="QXGA01002635">
    <property type="protein sequence ID" value="KAE9094320.1"/>
    <property type="molecule type" value="Genomic_DNA"/>
</dbReference>
<evidence type="ECO:0000313" key="17">
    <source>
        <dbReference type="Proteomes" id="UP000486351"/>
    </source>
</evidence>
<evidence type="ECO:0000313" key="1">
    <source>
        <dbReference type="EMBL" id="KAE8924825.1"/>
    </source>
</evidence>
<dbReference type="EMBL" id="QXFY01001625">
    <property type="protein sequence ID" value="KAE9313178.1"/>
    <property type="molecule type" value="Genomic_DNA"/>
</dbReference>
<evidence type="ECO:0000313" key="9">
    <source>
        <dbReference type="EMBL" id="KAE9313178.1"/>
    </source>
</evidence>
<dbReference type="Proteomes" id="UP000441208">
    <property type="component" value="Unassembled WGS sequence"/>
</dbReference>
<dbReference type="Proteomes" id="UP000437068">
    <property type="component" value="Unassembled WGS sequence"/>
</dbReference>
<organism evidence="1 10">
    <name type="scientific">Phytophthora fragariae</name>
    <dbReference type="NCBI Taxonomy" id="53985"/>
    <lineage>
        <taxon>Eukaryota</taxon>
        <taxon>Sar</taxon>
        <taxon>Stramenopiles</taxon>
        <taxon>Oomycota</taxon>
        <taxon>Peronosporomycetes</taxon>
        <taxon>Peronosporales</taxon>
        <taxon>Peronosporaceae</taxon>
        <taxon>Phytophthora</taxon>
    </lineage>
</organism>
<gene>
    <name evidence="8" type="ORF">PF001_g24231</name>
    <name evidence="7" type="ORF">PF002_g18882</name>
    <name evidence="6" type="ORF">PF005_g25230</name>
    <name evidence="5" type="ORF">PF006_g24244</name>
    <name evidence="3" type="ORF">PF007_g25266</name>
    <name evidence="9" type="ORF">PF008_g19805</name>
    <name evidence="1" type="ORF">PF009_g24951</name>
    <name evidence="4" type="ORF">PF010_g19377</name>
    <name evidence="2" type="ORF">PF011_g18053</name>
</gene>
<sequence>MKCPSMENAASTIQTKKIQGYVANNESPVKVFKWLDLDKVGDNLLSDTLFTKWMKYAKNFKHKNPKYQESWFKPIRMYYDPQRVIKTAMTDPSTLKIAKLVQREQSKYWQDEKKPPRTVFHFLDLDKIGEKTLASSDFKVWAKYLNDFNQRYPKEKTTMLDGIMGNYIERVLLRMFDAAKKDPSTEKLATNLQNALINKWIVAKEKPAYLRGLLDGVTTSDKMIARYVEKLKALSGNTS</sequence>
<evidence type="ECO:0000313" key="10">
    <source>
        <dbReference type="Proteomes" id="UP000429523"/>
    </source>
</evidence>
<dbReference type="EMBL" id="QXGB01002685">
    <property type="protein sequence ID" value="KAE9175818.1"/>
    <property type="molecule type" value="Genomic_DNA"/>
</dbReference>
<dbReference type="OrthoDB" id="127367at2759"/>
<dbReference type="Proteomes" id="UP000440732">
    <property type="component" value="Unassembled WGS sequence"/>
</dbReference>
<evidence type="ECO:0000313" key="18">
    <source>
        <dbReference type="Proteomes" id="UP000488956"/>
    </source>
</evidence>
<evidence type="ECO:0000313" key="12">
    <source>
        <dbReference type="Proteomes" id="UP000437068"/>
    </source>
</evidence>